<proteinExistence type="predicted"/>
<protein>
    <submittedName>
        <fullName evidence="6">AcrR family transcriptional regulator</fullName>
    </submittedName>
</protein>
<dbReference type="RefSeq" id="WP_104478086.1">
    <property type="nucleotide sequence ID" value="NZ_CP154825.1"/>
</dbReference>
<dbReference type="AlphaFoldDB" id="A0A2S6GWS9"/>
<keyword evidence="2 4" id="KW-0238">DNA-binding</keyword>
<dbReference type="GO" id="GO:0000976">
    <property type="term" value="F:transcription cis-regulatory region binding"/>
    <property type="evidence" value="ECO:0007669"/>
    <property type="project" value="TreeGrafter"/>
</dbReference>
<feature type="DNA-binding region" description="H-T-H motif" evidence="4">
    <location>
        <begin position="32"/>
        <end position="51"/>
    </location>
</feature>
<dbReference type="Pfam" id="PF00440">
    <property type="entry name" value="TetR_N"/>
    <property type="match status" value="1"/>
</dbReference>
<gene>
    <name evidence="6" type="ORF">CLV40_103279</name>
</gene>
<dbReference type="OrthoDB" id="3210322at2"/>
<evidence type="ECO:0000313" key="7">
    <source>
        <dbReference type="Proteomes" id="UP000239203"/>
    </source>
</evidence>
<dbReference type="SUPFAM" id="SSF48498">
    <property type="entry name" value="Tetracyclin repressor-like, C-terminal domain"/>
    <property type="match status" value="1"/>
</dbReference>
<dbReference type="Gene3D" id="1.10.357.10">
    <property type="entry name" value="Tetracycline Repressor, domain 2"/>
    <property type="match status" value="1"/>
</dbReference>
<evidence type="ECO:0000256" key="3">
    <source>
        <dbReference type="ARBA" id="ARBA00023163"/>
    </source>
</evidence>
<sequence length="212" mass="22989">MSRRERYREEVRQEAKAHAMAQLAENGPGGISVNSIAHRMGLSGPALYRYFPSRDALLTELISEAYQDLAETLESTAAEHRAAEPVVALTAMAMAFREWALAGPQRYLLLFGTPVPGYAAPAETIAAAQRALLAFAQVLERLPAPACPVDESFGQWLTDRGVGVAPSAFRQAVVGWSRMHGLLSLELTGQFALMGFDVAQLYRDAVKSVLNG</sequence>
<dbReference type="InterPro" id="IPR050109">
    <property type="entry name" value="HTH-type_TetR-like_transc_reg"/>
</dbReference>
<keyword evidence="1" id="KW-0805">Transcription regulation</keyword>
<accession>A0A2S6GWS9</accession>
<dbReference type="InterPro" id="IPR001647">
    <property type="entry name" value="HTH_TetR"/>
</dbReference>
<evidence type="ECO:0000259" key="5">
    <source>
        <dbReference type="PROSITE" id="PS50977"/>
    </source>
</evidence>
<dbReference type="Proteomes" id="UP000239203">
    <property type="component" value="Unassembled WGS sequence"/>
</dbReference>
<dbReference type="SUPFAM" id="SSF46689">
    <property type="entry name" value="Homeodomain-like"/>
    <property type="match status" value="1"/>
</dbReference>
<feature type="domain" description="HTH tetR-type" evidence="5">
    <location>
        <begin position="9"/>
        <end position="69"/>
    </location>
</feature>
<evidence type="ECO:0000256" key="4">
    <source>
        <dbReference type="PROSITE-ProRule" id="PRU00335"/>
    </source>
</evidence>
<keyword evidence="7" id="KW-1185">Reference proteome</keyword>
<evidence type="ECO:0000256" key="2">
    <source>
        <dbReference type="ARBA" id="ARBA00023125"/>
    </source>
</evidence>
<evidence type="ECO:0000313" key="6">
    <source>
        <dbReference type="EMBL" id="PPK69669.1"/>
    </source>
</evidence>
<evidence type="ECO:0000256" key="1">
    <source>
        <dbReference type="ARBA" id="ARBA00023015"/>
    </source>
</evidence>
<comment type="caution">
    <text evidence="6">The sequence shown here is derived from an EMBL/GenBank/DDBJ whole genome shotgun (WGS) entry which is preliminary data.</text>
</comment>
<keyword evidence="3" id="KW-0804">Transcription</keyword>
<dbReference type="EMBL" id="PTIX01000003">
    <property type="protein sequence ID" value="PPK69669.1"/>
    <property type="molecule type" value="Genomic_DNA"/>
</dbReference>
<name>A0A2S6GWS9_9PSEU</name>
<dbReference type="GO" id="GO:0003700">
    <property type="term" value="F:DNA-binding transcription factor activity"/>
    <property type="evidence" value="ECO:0007669"/>
    <property type="project" value="TreeGrafter"/>
</dbReference>
<organism evidence="6 7">
    <name type="scientific">Actinokineospora auranticolor</name>
    <dbReference type="NCBI Taxonomy" id="155976"/>
    <lineage>
        <taxon>Bacteria</taxon>
        <taxon>Bacillati</taxon>
        <taxon>Actinomycetota</taxon>
        <taxon>Actinomycetes</taxon>
        <taxon>Pseudonocardiales</taxon>
        <taxon>Pseudonocardiaceae</taxon>
        <taxon>Actinokineospora</taxon>
    </lineage>
</organism>
<dbReference type="InterPro" id="IPR025996">
    <property type="entry name" value="MT1864/Rv1816-like_C"/>
</dbReference>
<dbReference type="InterPro" id="IPR036271">
    <property type="entry name" value="Tet_transcr_reg_TetR-rel_C_sf"/>
</dbReference>
<dbReference type="InterPro" id="IPR009057">
    <property type="entry name" value="Homeodomain-like_sf"/>
</dbReference>
<dbReference type="Pfam" id="PF13305">
    <property type="entry name" value="TetR_C_33"/>
    <property type="match status" value="1"/>
</dbReference>
<dbReference type="PANTHER" id="PTHR30055:SF243">
    <property type="entry name" value="HTH-TYPE TRANSCRIPTIONAL REGULATOR RV1816"/>
    <property type="match status" value="1"/>
</dbReference>
<dbReference type="PROSITE" id="PS50977">
    <property type="entry name" value="HTH_TETR_2"/>
    <property type="match status" value="1"/>
</dbReference>
<dbReference type="PANTHER" id="PTHR30055">
    <property type="entry name" value="HTH-TYPE TRANSCRIPTIONAL REGULATOR RUTR"/>
    <property type="match status" value="1"/>
</dbReference>
<reference evidence="6 7" key="1">
    <citation type="submission" date="2018-02" db="EMBL/GenBank/DDBJ databases">
        <title>Genomic Encyclopedia of Archaeal and Bacterial Type Strains, Phase II (KMG-II): from individual species to whole genera.</title>
        <authorList>
            <person name="Goeker M."/>
        </authorList>
    </citation>
    <scope>NUCLEOTIDE SEQUENCE [LARGE SCALE GENOMIC DNA]</scope>
    <source>
        <strain evidence="6 7">YU 961-1</strain>
    </source>
</reference>